<evidence type="ECO:0000313" key="2">
    <source>
        <dbReference type="EMBL" id="KAF3833237.1"/>
    </source>
</evidence>
<comment type="caution">
    <text evidence="3">The sequence shown here is derived from an EMBL/GenBank/DDBJ whole genome shotgun (WGS) entry which is preliminary data.</text>
</comment>
<dbReference type="Proteomes" id="UP000518266">
    <property type="component" value="Unassembled WGS sequence"/>
</dbReference>
<evidence type="ECO:0000313" key="4">
    <source>
        <dbReference type="Proteomes" id="UP000518266"/>
    </source>
</evidence>
<protein>
    <submittedName>
        <fullName evidence="3">Uncharacterized protein</fullName>
    </submittedName>
</protein>
<reference evidence="3 4" key="1">
    <citation type="submission" date="2020-03" db="EMBL/GenBank/DDBJ databases">
        <title>Dissostichus mawsoni Genome sequencing and assembly.</title>
        <authorList>
            <person name="Park H."/>
        </authorList>
    </citation>
    <scope>NUCLEOTIDE SEQUENCE [LARGE SCALE GENOMIC DNA]</scope>
    <source>
        <strain evidence="3">DM0001</strain>
        <tissue evidence="3">Muscle</tissue>
    </source>
</reference>
<dbReference type="EMBL" id="JAAKFY010000027">
    <property type="protein sequence ID" value="KAF3833237.1"/>
    <property type="molecule type" value="Genomic_DNA"/>
</dbReference>
<organism evidence="3 4">
    <name type="scientific">Dissostichus mawsoni</name>
    <name type="common">Antarctic cod</name>
    <dbReference type="NCBI Taxonomy" id="36200"/>
    <lineage>
        <taxon>Eukaryota</taxon>
        <taxon>Metazoa</taxon>
        <taxon>Chordata</taxon>
        <taxon>Craniata</taxon>
        <taxon>Vertebrata</taxon>
        <taxon>Euteleostomi</taxon>
        <taxon>Actinopterygii</taxon>
        <taxon>Neopterygii</taxon>
        <taxon>Teleostei</taxon>
        <taxon>Neoteleostei</taxon>
        <taxon>Acanthomorphata</taxon>
        <taxon>Eupercaria</taxon>
        <taxon>Perciformes</taxon>
        <taxon>Notothenioidei</taxon>
        <taxon>Nototheniidae</taxon>
        <taxon>Dissostichus</taxon>
    </lineage>
</organism>
<gene>
    <name evidence="3" type="ORF">F7725_020326</name>
    <name evidence="2" type="ORF">F7725_026902</name>
</gene>
<name>A0A7J5YG92_DISMA</name>
<accession>A0A7J5YG92</accession>
<feature type="region of interest" description="Disordered" evidence="1">
    <location>
        <begin position="48"/>
        <end position="70"/>
    </location>
</feature>
<sequence length="70" mass="7278">MLKAVPHNAPLEADNSLEGRLTFHFHIYLNLTVIKTAVPSAGLTSGMSSGLGPQLAESNSVPSCGTTIDV</sequence>
<keyword evidence="4" id="KW-1185">Reference proteome</keyword>
<proteinExistence type="predicted"/>
<dbReference type="EMBL" id="JAAKFY010000013">
    <property type="protein sequence ID" value="KAF3847298.1"/>
    <property type="molecule type" value="Genomic_DNA"/>
</dbReference>
<feature type="non-terminal residue" evidence="3">
    <location>
        <position position="70"/>
    </location>
</feature>
<evidence type="ECO:0000256" key="1">
    <source>
        <dbReference type="SAM" id="MobiDB-lite"/>
    </source>
</evidence>
<dbReference type="AlphaFoldDB" id="A0A7J5YG92"/>
<feature type="compositionally biased region" description="Polar residues" evidence="1">
    <location>
        <begin position="56"/>
        <end position="70"/>
    </location>
</feature>
<evidence type="ECO:0000313" key="3">
    <source>
        <dbReference type="EMBL" id="KAF3847298.1"/>
    </source>
</evidence>